<dbReference type="PRINTS" id="PR00199">
    <property type="entry name" value="ANNEXINIII"/>
</dbReference>
<dbReference type="SMART" id="SM00335">
    <property type="entry name" value="ANX"/>
    <property type="match status" value="4"/>
</dbReference>
<dbReference type="InterPro" id="IPR018502">
    <property type="entry name" value="Annexin_repeat"/>
</dbReference>
<reference evidence="8" key="1">
    <citation type="submission" date="2005-09" db="EMBL/GenBank/DDBJ databases">
        <authorList>
            <person name="Mural R.J."/>
            <person name="Li P.W."/>
            <person name="Adams M.D."/>
            <person name="Amanatides P.G."/>
            <person name="Baden-Tillson H."/>
            <person name="Barnstead M."/>
            <person name="Chin S.H."/>
            <person name="Dew I."/>
            <person name="Evans C.A."/>
            <person name="Ferriera S."/>
            <person name="Flanigan M."/>
            <person name="Fosler C."/>
            <person name="Glodek A."/>
            <person name="Gu Z."/>
            <person name="Holt R.A."/>
            <person name="Jennings D."/>
            <person name="Kraft C.L."/>
            <person name="Lu F."/>
            <person name="Nguyen T."/>
            <person name="Nusskern D.R."/>
            <person name="Pfannkoch C.M."/>
            <person name="Sitter C."/>
            <person name="Sutton G.G."/>
            <person name="Venter J.C."/>
            <person name="Wang Z."/>
            <person name="Woodage T."/>
            <person name="Zheng X.H."/>
            <person name="Zhong F."/>
        </authorList>
    </citation>
    <scope>NUCLEOTIDE SEQUENCE [LARGE SCALE GENOMIC DNA]</scope>
    <source>
        <strain>BN</strain>
        <strain evidence="8">Sprague-Dawley</strain>
    </source>
</reference>
<dbReference type="PROSITE" id="PS00223">
    <property type="entry name" value="ANNEXIN_1"/>
    <property type="match status" value="3"/>
</dbReference>
<gene>
    <name evidence="7 9" type="primary">Anxa3</name>
    <name evidence="7" type="ORF">rCG_37809</name>
</gene>
<dbReference type="Gene3D" id="1.10.220.10">
    <property type="entry name" value="Annexin"/>
    <property type="match status" value="4"/>
</dbReference>
<dbReference type="GO" id="GO:0004859">
    <property type="term" value="F:phospholipase inhibitor activity"/>
    <property type="evidence" value="ECO:0007669"/>
    <property type="project" value="InterPro"/>
</dbReference>
<sequence length="324" mass="36538">MAASLWVGPRGTINNYPGFNPSVDAEAIRKAIKGIGTDEKTLINILTERSNAQRQLIVKQYQEAYEQALKADLKGDLSGHFEHVMVALITAPAVFDAKQLKKSMRGMGTDEDTLIEILTTRTSRQMKEISQAYYTAYKKNLRDDISSETSGDFRKALLTLADGGRDESLKVDEHLAKKDAQTLYDAGEKKWGTDEDKFTEILCLRSFPQLKLTFDEYRNISQKDIEDSIKGELSGHFEDLLLAVGKPLSVNKWNCLYFFEVRVKGAGTDEFTLNRIMVSRSEIDLLDIRREFKKHYGCSLYSAIQSDTSGDYRTVLLKICGGDD</sequence>
<name>A6K669_RAT</name>
<protein>
    <recommendedName>
        <fullName evidence="6">Annexin</fullName>
    </recommendedName>
</protein>
<evidence type="ECO:0000313" key="9">
    <source>
        <dbReference type="RGD" id="2119"/>
    </source>
</evidence>
<dbReference type="PANTHER" id="PTHR10502">
    <property type="entry name" value="ANNEXIN"/>
    <property type="match status" value="1"/>
</dbReference>
<dbReference type="GO" id="GO:0005509">
    <property type="term" value="F:calcium ion binding"/>
    <property type="evidence" value="ECO:0007669"/>
    <property type="project" value="InterPro"/>
</dbReference>
<dbReference type="PANTHER" id="PTHR10502:SF25">
    <property type="entry name" value="ANNEXIN A3"/>
    <property type="match status" value="1"/>
</dbReference>
<dbReference type="Pfam" id="PF00191">
    <property type="entry name" value="Annexin"/>
    <property type="match status" value="4"/>
</dbReference>
<keyword evidence="4 6" id="KW-0041">Annexin</keyword>
<keyword evidence="3 6" id="KW-0106">Calcium</keyword>
<dbReference type="EMBL" id="CH474022">
    <property type="protein sequence ID" value="EDL99639.1"/>
    <property type="molecule type" value="Genomic_DNA"/>
</dbReference>
<organism evidence="7 8">
    <name type="scientific">Rattus norvegicus</name>
    <name type="common">Rat</name>
    <dbReference type="NCBI Taxonomy" id="10116"/>
    <lineage>
        <taxon>Eukaryota</taxon>
        <taxon>Metazoa</taxon>
        <taxon>Chordata</taxon>
        <taxon>Craniata</taxon>
        <taxon>Vertebrata</taxon>
        <taxon>Euteleostomi</taxon>
        <taxon>Mammalia</taxon>
        <taxon>Eutheria</taxon>
        <taxon>Euarchontoglires</taxon>
        <taxon>Glires</taxon>
        <taxon>Rodentia</taxon>
        <taxon>Myomorpha</taxon>
        <taxon>Muroidea</taxon>
        <taxon>Muridae</taxon>
        <taxon>Murinae</taxon>
        <taxon>Rattus</taxon>
    </lineage>
</organism>
<comment type="similarity">
    <text evidence="1 6">Belongs to the annexin family.</text>
</comment>
<evidence type="ECO:0000256" key="6">
    <source>
        <dbReference type="RuleBase" id="RU003540"/>
    </source>
</evidence>
<accession>A6K669</accession>
<dbReference type="SUPFAM" id="SSF47874">
    <property type="entry name" value="Annexin"/>
    <property type="match status" value="1"/>
</dbReference>
<dbReference type="AlphaFoldDB" id="A6K669"/>
<dbReference type="InterPro" id="IPR018252">
    <property type="entry name" value="Annexin_repeat_CS"/>
</dbReference>
<dbReference type="Proteomes" id="UP000234681">
    <property type="component" value="Chromosome 14"/>
</dbReference>
<keyword evidence="5 6" id="KW-0111">Calcium/phospholipid-binding</keyword>
<dbReference type="InterPro" id="IPR037104">
    <property type="entry name" value="Annexin_sf"/>
</dbReference>
<dbReference type="InterPro" id="IPR001464">
    <property type="entry name" value="Annexin"/>
</dbReference>
<dbReference type="FunFam" id="1.10.220.10:FF:000003">
    <property type="entry name" value="Annexin"/>
    <property type="match status" value="1"/>
</dbReference>
<comment type="domain">
    <text evidence="6">A pair of annexin repeats may form one binding site for calcium and phospholipid.</text>
</comment>
<evidence type="ECO:0000313" key="7">
    <source>
        <dbReference type="EMBL" id="EDL99639.1"/>
    </source>
</evidence>
<dbReference type="RGD" id="2119">
    <property type="gene designation" value="Anxa3"/>
</dbReference>
<dbReference type="PROSITE" id="PS51897">
    <property type="entry name" value="ANNEXIN_2"/>
    <property type="match status" value="4"/>
</dbReference>
<evidence type="ECO:0000256" key="4">
    <source>
        <dbReference type="ARBA" id="ARBA00023216"/>
    </source>
</evidence>
<dbReference type="FunFam" id="1.10.220.10:FF:000002">
    <property type="entry name" value="Annexin"/>
    <property type="match status" value="1"/>
</dbReference>
<evidence type="ECO:0000256" key="2">
    <source>
        <dbReference type="ARBA" id="ARBA00022737"/>
    </source>
</evidence>
<dbReference type="GO" id="GO:0005544">
    <property type="term" value="F:calcium-dependent phospholipid binding"/>
    <property type="evidence" value="ECO:0007669"/>
    <property type="project" value="UniProtKB-KW"/>
</dbReference>
<evidence type="ECO:0000256" key="3">
    <source>
        <dbReference type="ARBA" id="ARBA00022837"/>
    </source>
</evidence>
<keyword evidence="2 6" id="KW-0677">Repeat</keyword>
<dbReference type="PRINTS" id="PR00196">
    <property type="entry name" value="ANNEXIN"/>
</dbReference>
<evidence type="ECO:0000313" key="8">
    <source>
        <dbReference type="Proteomes" id="UP000234681"/>
    </source>
</evidence>
<evidence type="ECO:0000256" key="1">
    <source>
        <dbReference type="ARBA" id="ARBA00007831"/>
    </source>
</evidence>
<dbReference type="InterPro" id="IPR002390">
    <property type="entry name" value="ANX3"/>
</dbReference>
<dbReference type="FunFam" id="1.10.220.10:FF:000022">
    <property type="entry name" value="Annexin A5"/>
    <property type="match status" value="1"/>
</dbReference>
<proteinExistence type="inferred from homology"/>
<evidence type="ECO:0000256" key="5">
    <source>
        <dbReference type="ARBA" id="ARBA00023302"/>
    </source>
</evidence>
<dbReference type="FunFam" id="1.10.220.10:FF:000004">
    <property type="entry name" value="Annexin"/>
    <property type="match status" value="1"/>
</dbReference>